<sequence length="493" mass="56133">MQKITFPKEFLWGGAVAANQVEGAYLEDGKGLSTADMITGGTKDKPRKFSPVIMENTYYPSHNAIDFYHRYKEDIQLMGEMGFKVFRTSISWARIFPNGDDSEPNEKGLQFYDDLFDECLKYGIQPLVTLSHYEIPWNLVVKYKGFASRQVIDFYVRYAETCFKRYKDKVKYWLTFNEINVATLAEGALNGLGLVQEQDLQSKEPIPISNLKDVPQERFEALHHQFLASAHAVMIGHQINPNFVIGCMINRITWYPLTCNPSDVLACQLQSRMFNDFCGDVMVRGEYPNYALKELEKLGVDTSYILSEDKKLLQEGKVDLYTFSYYLTNCVSTDPHAERVGGNVTGGVRNPYLSLSEWGWHIDPQGLRYTLNLIAERYPNLPIMVVENGFGAIDHVEKDGSIKDSDRIAYLESHIKEMGKAISDGVPLIGYTTWGPIDLVSVGTGELYKRYGFIYVNRHDNGSGDFTRMKKASFNWYQQVISSNGQSVMDDLK</sequence>
<accession>A0A3S4MGH8</accession>
<proteinExistence type="inferred from homology"/>
<dbReference type="AlphaFoldDB" id="A0A3S4MGH8"/>
<dbReference type="PANTHER" id="PTHR10353:SF296">
    <property type="entry name" value="6-PHOSPHO-BETA-GLUCOSIDASE"/>
    <property type="match status" value="1"/>
</dbReference>
<comment type="similarity">
    <text evidence="1 4">Belongs to the glycosyl hydrolase 1 family.</text>
</comment>
<keyword evidence="3 5" id="KW-0326">Glycosidase</keyword>
<reference evidence="5 6" key="1">
    <citation type="submission" date="2018-12" db="EMBL/GenBank/DDBJ databases">
        <authorList>
            <consortium name="Pathogen Informatics"/>
        </authorList>
    </citation>
    <scope>NUCLEOTIDE SEQUENCE [LARGE SCALE GENOMIC DNA]</scope>
    <source>
        <strain evidence="5 6">NCTC10713</strain>
    </source>
</reference>
<dbReference type="PANTHER" id="PTHR10353">
    <property type="entry name" value="GLYCOSYL HYDROLASE"/>
    <property type="match status" value="1"/>
</dbReference>
<keyword evidence="2 5" id="KW-0378">Hydrolase</keyword>
<dbReference type="InterPro" id="IPR001360">
    <property type="entry name" value="Glyco_hydro_1"/>
</dbReference>
<evidence type="ECO:0000313" key="6">
    <source>
        <dbReference type="Proteomes" id="UP000278419"/>
    </source>
</evidence>
<dbReference type="RefSeq" id="WP_003030601.1">
    <property type="nucleotide sequence ID" value="NZ_AP018548.1"/>
</dbReference>
<protein>
    <submittedName>
        <fullName evidence="5">6-phospho-beta-glucosidase</fullName>
        <ecNumber evidence="5">3.2.1.86</ecNumber>
    </submittedName>
</protein>
<dbReference type="Gene3D" id="3.20.20.80">
    <property type="entry name" value="Glycosidases"/>
    <property type="match status" value="1"/>
</dbReference>
<dbReference type="GO" id="GO:0008706">
    <property type="term" value="F:6-phospho-beta-glucosidase activity"/>
    <property type="evidence" value="ECO:0007669"/>
    <property type="project" value="UniProtKB-EC"/>
</dbReference>
<dbReference type="EMBL" id="LR134283">
    <property type="protein sequence ID" value="VED98717.1"/>
    <property type="molecule type" value="Genomic_DNA"/>
</dbReference>
<organism evidence="5 6">
    <name type="scientific">Streptococcus anginosus</name>
    <dbReference type="NCBI Taxonomy" id="1328"/>
    <lineage>
        <taxon>Bacteria</taxon>
        <taxon>Bacillati</taxon>
        <taxon>Bacillota</taxon>
        <taxon>Bacilli</taxon>
        <taxon>Lactobacillales</taxon>
        <taxon>Streptococcaceae</taxon>
        <taxon>Streptococcus</taxon>
        <taxon>Streptococcus anginosus group</taxon>
    </lineage>
</organism>
<dbReference type="GO" id="GO:0016052">
    <property type="term" value="P:carbohydrate catabolic process"/>
    <property type="evidence" value="ECO:0007669"/>
    <property type="project" value="TreeGrafter"/>
</dbReference>
<evidence type="ECO:0000256" key="3">
    <source>
        <dbReference type="ARBA" id="ARBA00023295"/>
    </source>
</evidence>
<dbReference type="InterPro" id="IPR017853">
    <property type="entry name" value="GH"/>
</dbReference>
<dbReference type="PRINTS" id="PR00131">
    <property type="entry name" value="GLHYDRLASE1"/>
</dbReference>
<dbReference type="Proteomes" id="UP000278419">
    <property type="component" value="Chromosome"/>
</dbReference>
<dbReference type="PROSITE" id="PS00653">
    <property type="entry name" value="GLYCOSYL_HYDROL_F1_2"/>
    <property type="match status" value="1"/>
</dbReference>
<dbReference type="EC" id="3.2.1.86" evidence="5"/>
<dbReference type="FunFam" id="3.20.20.80:FF:000004">
    <property type="entry name" value="Beta-glucosidase 6-phospho-beta-glucosidase"/>
    <property type="match status" value="1"/>
</dbReference>
<evidence type="ECO:0000256" key="2">
    <source>
        <dbReference type="ARBA" id="ARBA00022801"/>
    </source>
</evidence>
<name>A0A3S4MGH8_STRAP</name>
<dbReference type="Pfam" id="PF00232">
    <property type="entry name" value="Glyco_hydro_1"/>
    <property type="match status" value="1"/>
</dbReference>
<evidence type="ECO:0000256" key="1">
    <source>
        <dbReference type="ARBA" id="ARBA00010838"/>
    </source>
</evidence>
<gene>
    <name evidence="5" type="primary">bglA4</name>
    <name evidence="5" type="ORF">NCTC10713_01723</name>
</gene>
<dbReference type="SUPFAM" id="SSF51445">
    <property type="entry name" value="(Trans)glycosidases"/>
    <property type="match status" value="1"/>
</dbReference>
<evidence type="ECO:0000313" key="5">
    <source>
        <dbReference type="EMBL" id="VED98717.1"/>
    </source>
</evidence>
<dbReference type="GO" id="GO:0005829">
    <property type="term" value="C:cytosol"/>
    <property type="evidence" value="ECO:0007669"/>
    <property type="project" value="TreeGrafter"/>
</dbReference>
<dbReference type="GeneID" id="93964246"/>
<evidence type="ECO:0000256" key="4">
    <source>
        <dbReference type="RuleBase" id="RU003690"/>
    </source>
</evidence>
<dbReference type="InterPro" id="IPR033132">
    <property type="entry name" value="GH_1_N_CS"/>
</dbReference>